<accession>A0A3N2DEN7</accession>
<dbReference type="AlphaFoldDB" id="A0A3N2DEN7"/>
<dbReference type="RefSeq" id="WP_162844234.1">
    <property type="nucleotide sequence ID" value="NZ_RKHR01000008.1"/>
</dbReference>
<organism evidence="1 2">
    <name type="scientific">Sinobacterium caligoides</name>
    <dbReference type="NCBI Taxonomy" id="933926"/>
    <lineage>
        <taxon>Bacteria</taxon>
        <taxon>Pseudomonadati</taxon>
        <taxon>Pseudomonadota</taxon>
        <taxon>Gammaproteobacteria</taxon>
        <taxon>Cellvibrionales</taxon>
        <taxon>Spongiibacteraceae</taxon>
        <taxon>Sinobacterium</taxon>
    </lineage>
</organism>
<sequence>MNSQQQSMTAVNFGILYSYTQSIMAVLYVASHKASQLEDLRVYNNKG</sequence>
<dbReference type="Proteomes" id="UP000275394">
    <property type="component" value="Unassembled WGS sequence"/>
</dbReference>
<reference evidence="1 2" key="1">
    <citation type="submission" date="2018-11" db="EMBL/GenBank/DDBJ databases">
        <title>Genomic Encyclopedia of Type Strains, Phase IV (KMG-IV): sequencing the most valuable type-strain genomes for metagenomic binning, comparative biology and taxonomic classification.</title>
        <authorList>
            <person name="Goeker M."/>
        </authorList>
    </citation>
    <scope>NUCLEOTIDE SEQUENCE [LARGE SCALE GENOMIC DNA]</scope>
    <source>
        <strain evidence="1 2">DSM 100316</strain>
    </source>
</reference>
<proteinExistence type="predicted"/>
<evidence type="ECO:0000313" key="2">
    <source>
        <dbReference type="Proteomes" id="UP000275394"/>
    </source>
</evidence>
<name>A0A3N2DEN7_9GAMM</name>
<comment type="caution">
    <text evidence="1">The sequence shown here is derived from an EMBL/GenBank/DDBJ whole genome shotgun (WGS) entry which is preliminary data.</text>
</comment>
<dbReference type="EMBL" id="RKHR01000008">
    <property type="protein sequence ID" value="ROR97894.1"/>
    <property type="molecule type" value="Genomic_DNA"/>
</dbReference>
<gene>
    <name evidence="1" type="ORF">EDC56_3562</name>
</gene>
<protein>
    <submittedName>
        <fullName evidence="1">Uncharacterized protein</fullName>
    </submittedName>
</protein>
<evidence type="ECO:0000313" key="1">
    <source>
        <dbReference type="EMBL" id="ROR97894.1"/>
    </source>
</evidence>
<keyword evidence="2" id="KW-1185">Reference proteome</keyword>